<dbReference type="Proteomes" id="UP000606494">
    <property type="component" value="Unassembled WGS sequence"/>
</dbReference>
<comment type="subcellular location">
    <subcellularLocation>
        <location evidence="11">Cell membrane</location>
        <topology evidence="11">Peripheral membrane protein</topology>
    </subcellularLocation>
    <subcellularLocation>
        <location evidence="2">Membrane</location>
    </subcellularLocation>
</comment>
<keyword evidence="11" id="KW-1003">Cell membrane</keyword>
<evidence type="ECO:0000256" key="11">
    <source>
        <dbReference type="HAMAP-Rule" id="MF_00225"/>
    </source>
</evidence>
<evidence type="ECO:0000256" key="3">
    <source>
        <dbReference type="ARBA" id="ARBA00005161"/>
    </source>
</evidence>
<dbReference type="InterPro" id="IPR013785">
    <property type="entry name" value="Aldolase_TIM"/>
</dbReference>
<comment type="cofactor">
    <cofactor evidence="11">
        <name>FMN</name>
        <dbReference type="ChEBI" id="CHEBI:58210"/>
    </cofactor>
    <text evidence="11">Binds 1 FMN per subunit.</text>
</comment>
<dbReference type="InterPro" id="IPR050074">
    <property type="entry name" value="DHO_dehydrogenase"/>
</dbReference>
<dbReference type="CDD" id="cd04738">
    <property type="entry name" value="DHOD_2_like"/>
    <property type="match status" value="1"/>
</dbReference>
<gene>
    <name evidence="11" type="primary">pyrD</name>
    <name evidence="13" type="ORF">H8B17_15250</name>
</gene>
<protein>
    <recommendedName>
        <fullName evidence="11">Dihydroorotate dehydrogenase (quinone)</fullName>
        <ecNumber evidence="11">1.3.5.2</ecNumber>
    </recommendedName>
    <alternativeName>
        <fullName evidence="11">DHOdehase</fullName>
        <shortName evidence="11">DHOD</shortName>
        <shortName evidence="11">DHODase</shortName>
    </alternativeName>
    <alternativeName>
        <fullName evidence="11">Dihydroorotate oxidase</fullName>
    </alternativeName>
</protein>
<evidence type="ECO:0000259" key="12">
    <source>
        <dbReference type="Pfam" id="PF01180"/>
    </source>
</evidence>
<feature type="binding site" evidence="11">
    <location>
        <position position="178"/>
    </location>
    <ligand>
        <name>FMN</name>
        <dbReference type="ChEBI" id="CHEBI:58210"/>
    </ligand>
</feature>
<evidence type="ECO:0000256" key="5">
    <source>
        <dbReference type="ARBA" id="ARBA00022630"/>
    </source>
</evidence>
<dbReference type="NCBIfam" id="TIGR01036">
    <property type="entry name" value="pyrD_sub2"/>
    <property type="match status" value="1"/>
</dbReference>
<proteinExistence type="inferred from homology"/>
<dbReference type="NCBIfam" id="NF003652">
    <property type="entry name" value="PRK05286.2-5"/>
    <property type="match status" value="1"/>
</dbReference>
<evidence type="ECO:0000256" key="7">
    <source>
        <dbReference type="ARBA" id="ARBA00022975"/>
    </source>
</evidence>
<comment type="catalytic activity">
    <reaction evidence="10 11">
        <text>(S)-dihydroorotate + a quinone = orotate + a quinol</text>
        <dbReference type="Rhea" id="RHEA:30187"/>
        <dbReference type="ChEBI" id="CHEBI:24646"/>
        <dbReference type="ChEBI" id="CHEBI:30839"/>
        <dbReference type="ChEBI" id="CHEBI:30864"/>
        <dbReference type="ChEBI" id="CHEBI:132124"/>
        <dbReference type="EC" id="1.3.5.2"/>
    </reaction>
</comment>
<feature type="binding site" evidence="11">
    <location>
        <begin position="321"/>
        <end position="322"/>
    </location>
    <ligand>
        <name>FMN</name>
        <dbReference type="ChEBI" id="CHEBI:58210"/>
    </ligand>
</feature>
<dbReference type="RefSeq" id="WP_190310191.1">
    <property type="nucleotide sequence ID" value="NZ_JACNYK010000004.1"/>
</dbReference>
<feature type="binding site" evidence="11">
    <location>
        <position position="219"/>
    </location>
    <ligand>
        <name>FMN</name>
        <dbReference type="ChEBI" id="CHEBI:58210"/>
    </ligand>
</feature>
<evidence type="ECO:0000256" key="1">
    <source>
        <dbReference type="ARBA" id="ARBA00003125"/>
    </source>
</evidence>
<feature type="active site" description="Nucleophile" evidence="11">
    <location>
        <position position="181"/>
    </location>
</feature>
<evidence type="ECO:0000313" key="14">
    <source>
        <dbReference type="Proteomes" id="UP000606494"/>
    </source>
</evidence>
<keyword evidence="7 11" id="KW-0665">Pyrimidine biosynthesis</keyword>
<keyword evidence="14" id="KW-1185">Reference proteome</keyword>
<keyword evidence="9 11" id="KW-0472">Membrane</keyword>
<dbReference type="PANTHER" id="PTHR48109">
    <property type="entry name" value="DIHYDROOROTATE DEHYDROGENASE (QUINONE), MITOCHONDRIAL-RELATED"/>
    <property type="match status" value="1"/>
</dbReference>
<comment type="caution">
    <text evidence="13">The sequence shown here is derived from an EMBL/GenBank/DDBJ whole genome shotgun (WGS) entry which is preliminary data.</text>
</comment>
<evidence type="ECO:0000256" key="2">
    <source>
        <dbReference type="ARBA" id="ARBA00004370"/>
    </source>
</evidence>
<evidence type="ECO:0000313" key="13">
    <source>
        <dbReference type="EMBL" id="MBD1426937.1"/>
    </source>
</evidence>
<dbReference type="NCBIfam" id="NF003645">
    <property type="entry name" value="PRK05286.1-2"/>
    <property type="match status" value="1"/>
</dbReference>
<evidence type="ECO:0000256" key="6">
    <source>
        <dbReference type="ARBA" id="ARBA00022643"/>
    </source>
</evidence>
<keyword evidence="8 11" id="KW-0560">Oxidoreductase</keyword>
<feature type="domain" description="Dihydroorotate dehydrogenase catalytic" evidence="12">
    <location>
        <begin position="49"/>
        <end position="340"/>
    </location>
</feature>
<dbReference type="EC" id="1.3.5.2" evidence="11"/>
<dbReference type="InterPro" id="IPR005720">
    <property type="entry name" value="Dihydroorotate_DH_cat"/>
</dbReference>
<dbReference type="PROSITE" id="PS00911">
    <property type="entry name" value="DHODEHASE_1"/>
    <property type="match status" value="1"/>
</dbReference>
<evidence type="ECO:0000256" key="8">
    <source>
        <dbReference type="ARBA" id="ARBA00023002"/>
    </source>
</evidence>
<feature type="binding site" evidence="11">
    <location>
        <position position="247"/>
    </location>
    <ligand>
        <name>FMN</name>
        <dbReference type="ChEBI" id="CHEBI:58210"/>
    </ligand>
</feature>
<feature type="binding site" evidence="11">
    <location>
        <begin position="66"/>
        <end position="70"/>
    </location>
    <ligand>
        <name>FMN</name>
        <dbReference type="ChEBI" id="CHEBI:58210"/>
    </ligand>
</feature>
<feature type="binding site" evidence="11">
    <location>
        <position position="271"/>
    </location>
    <ligand>
        <name>FMN</name>
        <dbReference type="ChEBI" id="CHEBI:58210"/>
    </ligand>
</feature>
<evidence type="ECO:0000256" key="9">
    <source>
        <dbReference type="ARBA" id="ARBA00023136"/>
    </source>
</evidence>
<name>A0ABR7Y6M2_9SPHI</name>
<feature type="binding site" evidence="11">
    <location>
        <position position="90"/>
    </location>
    <ligand>
        <name>FMN</name>
        <dbReference type="ChEBI" id="CHEBI:58210"/>
    </ligand>
</feature>
<accession>A0ABR7Y6M2</accession>
<feature type="binding site" evidence="11">
    <location>
        <position position="145"/>
    </location>
    <ligand>
        <name>FMN</name>
        <dbReference type="ChEBI" id="CHEBI:58210"/>
    </ligand>
</feature>
<dbReference type="HAMAP" id="MF_00225">
    <property type="entry name" value="DHO_dh_type2"/>
    <property type="match status" value="1"/>
</dbReference>
<feature type="binding site" evidence="11">
    <location>
        <begin position="248"/>
        <end position="249"/>
    </location>
    <ligand>
        <name>substrate</name>
    </ligand>
</feature>
<dbReference type="GO" id="GO:0106430">
    <property type="term" value="F:dihydroorotate dehydrogenase (quinone) activity"/>
    <property type="evidence" value="ECO:0007669"/>
    <property type="project" value="UniProtKB-EC"/>
</dbReference>
<comment type="similarity">
    <text evidence="4 11">Belongs to the dihydroorotate dehydrogenase family. Type 2 subfamily.</text>
</comment>
<evidence type="ECO:0000256" key="10">
    <source>
        <dbReference type="ARBA" id="ARBA00048639"/>
    </source>
</evidence>
<comment type="function">
    <text evidence="1 11">Catalyzes the conversion of dihydroorotate to orotate with quinone as electron acceptor.</text>
</comment>
<dbReference type="InterPro" id="IPR001295">
    <property type="entry name" value="Dihydroorotate_DH_CS"/>
</dbReference>
<keyword evidence="6 11" id="KW-0288">FMN</keyword>
<feature type="binding site" evidence="11">
    <location>
        <position position="70"/>
    </location>
    <ligand>
        <name>substrate</name>
    </ligand>
</feature>
<reference evidence="13 14" key="1">
    <citation type="submission" date="2020-08" db="EMBL/GenBank/DDBJ databases">
        <title>Sphingobacterium sp. DN00404 isolated from aquaculture water.</title>
        <authorList>
            <person name="Zhang M."/>
        </authorList>
    </citation>
    <scope>NUCLEOTIDE SEQUENCE [LARGE SCALE GENOMIC DNA]</scope>
    <source>
        <strain evidence="13 14">KCTC 32294</strain>
    </source>
</reference>
<dbReference type="EMBL" id="JACNYK010000004">
    <property type="protein sequence ID" value="MBD1426937.1"/>
    <property type="molecule type" value="Genomic_DNA"/>
</dbReference>
<feature type="binding site" evidence="11">
    <location>
        <position position="183"/>
    </location>
    <ligand>
        <name>substrate</name>
    </ligand>
</feature>
<dbReference type="InterPro" id="IPR012135">
    <property type="entry name" value="Dihydroorotate_DH_1_2"/>
</dbReference>
<dbReference type="PANTHER" id="PTHR48109:SF4">
    <property type="entry name" value="DIHYDROOROTATE DEHYDROGENASE (QUINONE), MITOCHONDRIAL"/>
    <property type="match status" value="1"/>
</dbReference>
<sequence length="341" mass="37779">MYKIVKPLFFTMDPETAHHRVTGGLRSFTKIWGAKSVLKSLYAVNNPRLERKVFGLKFKNPVGLAAGFDKNAEYIEEMAGLGFGFIEIGTVTPRPQPGNDKPRMFRLVEDEALINRMGFNNQGADVAAGRLRQLKDRDKLIIGGNIGKNKTTPNEEAVNDYTYCFNALFEYVDYFVVNVSSPNTPGLRDLQEKEPLKNILNTLQDLNYTKYIQRPILLKIAPDLTDSQLDDIVEIVTETKIAGVIATNTTISREGLHSDPVLIKEGGGVSGKPLAKRSTEVIRYLAERSNRSFPIIGVGGIHSAEDAIEKIEAGASLIQVYTGFIYEGPTLISRICKGLLK</sequence>
<comment type="pathway">
    <text evidence="3 11">Pyrimidine metabolism; UMP biosynthesis via de novo pathway; orotate from (S)-dihydroorotate (quinone route): step 1/1.</text>
</comment>
<dbReference type="Gene3D" id="3.20.20.70">
    <property type="entry name" value="Aldolase class I"/>
    <property type="match status" value="1"/>
</dbReference>
<feature type="binding site" evidence="11">
    <location>
        <position position="178"/>
    </location>
    <ligand>
        <name>substrate</name>
    </ligand>
</feature>
<evidence type="ECO:0000256" key="4">
    <source>
        <dbReference type="ARBA" id="ARBA00005359"/>
    </source>
</evidence>
<dbReference type="PROSITE" id="PS00912">
    <property type="entry name" value="DHODEHASE_2"/>
    <property type="match status" value="1"/>
</dbReference>
<feature type="binding site" evidence="11">
    <location>
        <position position="300"/>
    </location>
    <ligand>
        <name>FMN</name>
        <dbReference type="ChEBI" id="CHEBI:58210"/>
    </ligand>
</feature>
<comment type="subunit">
    <text evidence="11">Monomer.</text>
</comment>
<dbReference type="SUPFAM" id="SSF51395">
    <property type="entry name" value="FMN-linked oxidoreductases"/>
    <property type="match status" value="1"/>
</dbReference>
<feature type="binding site" evidence="11">
    <location>
        <begin position="115"/>
        <end position="119"/>
    </location>
    <ligand>
        <name>substrate</name>
    </ligand>
</feature>
<dbReference type="Pfam" id="PF01180">
    <property type="entry name" value="DHO_dh"/>
    <property type="match status" value="1"/>
</dbReference>
<organism evidence="13 14">
    <name type="scientific">Sphingobacterium arenae</name>
    <dbReference type="NCBI Taxonomy" id="1280598"/>
    <lineage>
        <taxon>Bacteria</taxon>
        <taxon>Pseudomonadati</taxon>
        <taxon>Bacteroidota</taxon>
        <taxon>Sphingobacteriia</taxon>
        <taxon>Sphingobacteriales</taxon>
        <taxon>Sphingobacteriaceae</taxon>
        <taxon>Sphingobacterium</taxon>
    </lineage>
</organism>
<keyword evidence="5 11" id="KW-0285">Flavoprotein</keyword>
<dbReference type="PIRSF" id="PIRSF000164">
    <property type="entry name" value="DHO_oxidase"/>
    <property type="match status" value="1"/>
</dbReference>
<dbReference type="InterPro" id="IPR005719">
    <property type="entry name" value="Dihydroorotate_DH_2"/>
</dbReference>